<dbReference type="Proteomes" id="UP000425916">
    <property type="component" value="Chromosome"/>
</dbReference>
<sequence>MVKIGVSDLKARPGSELEFKAQEKWSYLTTATGRIPIVAPVRVCGNVTNTGRILLVKGQVATTLELTCDRCLEKFRYSVVASLEEEYAGASAGQAAAGENEEPGEVRPLEGDFINLKPAVEEALILALPMKWLCRESCRGLCTHCGQNLNEGQCQCDTRPVDLRLAVLEELLRKKEGEN</sequence>
<dbReference type="PANTHER" id="PTHR34374">
    <property type="entry name" value="LARGE RIBOSOMAL RNA SUBUNIT ACCUMULATION PROTEIN YCED HOMOLOG 1, CHLOROPLASTIC"/>
    <property type="match status" value="1"/>
</dbReference>
<evidence type="ECO:0000313" key="1">
    <source>
        <dbReference type="EMBL" id="QGP93024.1"/>
    </source>
</evidence>
<name>A0A6I5ZSS3_9FIRM</name>
<keyword evidence="2" id="KW-1185">Reference proteome</keyword>
<dbReference type="InterPro" id="IPR003772">
    <property type="entry name" value="YceD"/>
</dbReference>
<protein>
    <submittedName>
        <fullName evidence="1">Large ribosomal RNA subunit accumulation protein YceD</fullName>
    </submittedName>
</protein>
<dbReference type="OrthoDB" id="9790372at2"/>
<proteinExistence type="predicted"/>
<dbReference type="AlphaFoldDB" id="A0A6I5ZSS3"/>
<organism evidence="1 2">
    <name type="scientific">Neomoorella glycerini</name>
    <dbReference type="NCBI Taxonomy" id="55779"/>
    <lineage>
        <taxon>Bacteria</taxon>
        <taxon>Bacillati</taxon>
        <taxon>Bacillota</taxon>
        <taxon>Clostridia</taxon>
        <taxon>Neomoorellales</taxon>
        <taxon>Neomoorellaceae</taxon>
        <taxon>Neomoorella</taxon>
    </lineage>
</organism>
<dbReference type="Pfam" id="PF02620">
    <property type="entry name" value="YceD"/>
    <property type="match status" value="1"/>
</dbReference>
<dbReference type="PANTHER" id="PTHR34374:SF1">
    <property type="entry name" value="LARGE RIBOSOMAL RNA SUBUNIT ACCUMULATION PROTEIN YCED HOMOLOG 1, CHLOROPLASTIC"/>
    <property type="match status" value="1"/>
</dbReference>
<evidence type="ECO:0000313" key="2">
    <source>
        <dbReference type="Proteomes" id="UP000425916"/>
    </source>
</evidence>
<accession>A0A6I5ZSS3</accession>
<dbReference type="EMBL" id="CP046244">
    <property type="protein sequence ID" value="QGP93024.1"/>
    <property type="molecule type" value="Genomic_DNA"/>
</dbReference>
<gene>
    <name evidence="1" type="ORF">MGLY_24210</name>
</gene>
<reference evidence="1 2" key="1">
    <citation type="submission" date="2019-11" db="EMBL/GenBank/DDBJ databases">
        <title>Genome sequence of Moorella glycerini DSM11254.</title>
        <authorList>
            <person name="Poehlein A."/>
            <person name="Boeer T."/>
            <person name="Daniel R."/>
        </authorList>
    </citation>
    <scope>NUCLEOTIDE SEQUENCE [LARGE SCALE GENOMIC DNA]</scope>
    <source>
        <strain evidence="1 2">DSM 11254</strain>
    </source>
</reference>